<feature type="region of interest" description="Disordered" evidence="1">
    <location>
        <begin position="1"/>
        <end position="66"/>
    </location>
</feature>
<gene>
    <name evidence="2" type="ORF">GCM10010249_42430</name>
</gene>
<name>A0A918B649_9ACTN</name>
<protein>
    <submittedName>
        <fullName evidence="2">Uncharacterized protein</fullName>
    </submittedName>
</protein>
<dbReference type="Proteomes" id="UP000654123">
    <property type="component" value="Unassembled WGS sequence"/>
</dbReference>
<evidence type="ECO:0000313" key="2">
    <source>
        <dbReference type="EMBL" id="GGQ19262.1"/>
    </source>
</evidence>
<dbReference type="AlphaFoldDB" id="A0A918B649"/>
<dbReference type="EMBL" id="BMSV01000008">
    <property type="protein sequence ID" value="GGQ19262.1"/>
    <property type="molecule type" value="Genomic_DNA"/>
</dbReference>
<keyword evidence="3" id="KW-1185">Reference proteome</keyword>
<comment type="caution">
    <text evidence="2">The sequence shown here is derived from an EMBL/GenBank/DDBJ whole genome shotgun (WGS) entry which is preliminary data.</text>
</comment>
<accession>A0A918B649</accession>
<feature type="compositionally biased region" description="Acidic residues" evidence="1">
    <location>
        <begin position="48"/>
        <end position="66"/>
    </location>
</feature>
<dbReference type="RefSeq" id="WP_189536283.1">
    <property type="nucleotide sequence ID" value="NZ_BMSV01000008.1"/>
</dbReference>
<organism evidence="2 3">
    <name type="scientific">Streptomyces roseolilacinus</name>
    <dbReference type="NCBI Taxonomy" id="66904"/>
    <lineage>
        <taxon>Bacteria</taxon>
        <taxon>Bacillati</taxon>
        <taxon>Actinomycetota</taxon>
        <taxon>Actinomycetes</taxon>
        <taxon>Kitasatosporales</taxon>
        <taxon>Streptomycetaceae</taxon>
        <taxon>Streptomyces</taxon>
    </lineage>
</organism>
<evidence type="ECO:0000313" key="3">
    <source>
        <dbReference type="Proteomes" id="UP000654123"/>
    </source>
</evidence>
<evidence type="ECO:0000256" key="1">
    <source>
        <dbReference type="SAM" id="MobiDB-lite"/>
    </source>
</evidence>
<proteinExistence type="predicted"/>
<reference evidence="2" key="1">
    <citation type="journal article" date="2014" name="Int. J. Syst. Evol. Microbiol.">
        <title>Complete genome sequence of Corynebacterium casei LMG S-19264T (=DSM 44701T), isolated from a smear-ripened cheese.</title>
        <authorList>
            <consortium name="US DOE Joint Genome Institute (JGI-PGF)"/>
            <person name="Walter F."/>
            <person name="Albersmeier A."/>
            <person name="Kalinowski J."/>
            <person name="Ruckert C."/>
        </authorList>
    </citation>
    <scope>NUCLEOTIDE SEQUENCE</scope>
    <source>
        <strain evidence="2">JCM 4335</strain>
    </source>
</reference>
<feature type="compositionally biased region" description="Basic and acidic residues" evidence="1">
    <location>
        <begin position="1"/>
        <end position="44"/>
    </location>
</feature>
<reference evidence="2" key="2">
    <citation type="submission" date="2020-09" db="EMBL/GenBank/DDBJ databases">
        <authorList>
            <person name="Sun Q."/>
            <person name="Ohkuma M."/>
        </authorList>
    </citation>
    <scope>NUCLEOTIDE SEQUENCE</scope>
    <source>
        <strain evidence="2">JCM 4335</strain>
    </source>
</reference>
<sequence>MNQIGDKPEEVRRHHEETRRTAGGKKREDRAERAEGAPEEDRSRGAAPDDEAYSTFDAYEEPEDRP</sequence>